<keyword evidence="2" id="KW-0732">Signal</keyword>
<evidence type="ECO:0000313" key="4">
    <source>
        <dbReference type="Proteomes" id="UP001216907"/>
    </source>
</evidence>
<keyword evidence="4" id="KW-1185">Reference proteome</keyword>
<gene>
    <name evidence="3" type="ORF">PZE19_27480</name>
</gene>
<dbReference type="EMBL" id="JARRAG010000002">
    <property type="protein sequence ID" value="MDG3007521.1"/>
    <property type="molecule type" value="Genomic_DNA"/>
</dbReference>
<dbReference type="Gene3D" id="3.40.50.1460">
    <property type="match status" value="1"/>
</dbReference>
<proteinExistence type="predicted"/>
<reference evidence="3 4" key="1">
    <citation type="submission" date="2023-03" db="EMBL/GenBank/DDBJ databases">
        <title>Paludisphaera mucosa sp. nov. a novel planctomycete from northern fen.</title>
        <authorList>
            <person name="Ivanova A."/>
        </authorList>
    </citation>
    <scope>NUCLEOTIDE SEQUENCE [LARGE SCALE GENOMIC DNA]</scope>
    <source>
        <strain evidence="3 4">Pla2</strain>
    </source>
</reference>
<feature type="region of interest" description="Disordered" evidence="1">
    <location>
        <begin position="359"/>
        <end position="419"/>
    </location>
</feature>
<feature type="chain" id="PRO_5045093594" description="Caspase domain-containing protein" evidence="2">
    <location>
        <begin position="22"/>
        <end position="546"/>
    </location>
</feature>
<evidence type="ECO:0000313" key="3">
    <source>
        <dbReference type="EMBL" id="MDG3007521.1"/>
    </source>
</evidence>
<comment type="caution">
    <text evidence="3">The sequence shown here is derived from an EMBL/GenBank/DDBJ whole genome shotgun (WGS) entry which is preliminary data.</text>
</comment>
<evidence type="ECO:0000256" key="1">
    <source>
        <dbReference type="SAM" id="MobiDB-lite"/>
    </source>
</evidence>
<evidence type="ECO:0000256" key="2">
    <source>
        <dbReference type="SAM" id="SignalP"/>
    </source>
</evidence>
<feature type="compositionally biased region" description="Basic and acidic residues" evidence="1">
    <location>
        <begin position="359"/>
        <end position="368"/>
    </location>
</feature>
<protein>
    <recommendedName>
        <fullName evidence="5">Caspase domain-containing protein</fullName>
    </recommendedName>
</protein>
<feature type="signal peptide" evidence="2">
    <location>
        <begin position="1"/>
        <end position="21"/>
    </location>
</feature>
<dbReference type="RefSeq" id="WP_277863799.1">
    <property type="nucleotide sequence ID" value="NZ_JARRAG010000002.1"/>
</dbReference>
<dbReference type="Proteomes" id="UP001216907">
    <property type="component" value="Unassembled WGS sequence"/>
</dbReference>
<sequence length="546" mass="58403">MRLVPGLIVATAGLWATTAVAGTHVLTFGGGPPSHNQISLERNVAYLQRVLAGVGLGGVRHDIYFGDGGARNSVQYRLAEGDDQRLTKALGLILADSPDADMRYAKVQIPGLVGPSSVANLDAWFEGVGRSLPPGQELLFYFTGHGGPDAEKPDQPRNTSLVMPGYPGACTVKQFAAQLDKLSPDVDVTLVMVQCYSGGFANVIYNDGDPARGFARHPRAGFFSTVASRTAAGCTPDIDEEDYHEFSTSFFEALAGETRTGKAVARPDFDGDGRTSYAEAFAHVLLTSDTIDVPTTTSDRLLRDKSRFAKPEDDPSLGLLAQDAPWSTVLAAASPSQRAALEGLSQVLGLDGEDRLARARAKTKEAAPRRGNRRGRGQNRPGNPPAAPAPEHAEHGPTAQAPPAPDGQRPQPNAAAGRLRAALAERWPELTVPLHPDAPRILAEERDEIRRFLEAQPDYKAFAQRIPRRERAQLTTLDPERQAVKYQRLLERADSVILAANLPRIADAEALGVYRRLLDLEGRTLGPARAPVAGGQPAPAASPTGS</sequence>
<feature type="region of interest" description="Disordered" evidence="1">
    <location>
        <begin position="526"/>
        <end position="546"/>
    </location>
</feature>
<name>A0ABT6FIW7_9BACT</name>
<evidence type="ECO:0008006" key="5">
    <source>
        <dbReference type="Google" id="ProtNLM"/>
    </source>
</evidence>
<organism evidence="3 4">
    <name type="scientific">Paludisphaera mucosa</name>
    <dbReference type="NCBI Taxonomy" id="3030827"/>
    <lineage>
        <taxon>Bacteria</taxon>
        <taxon>Pseudomonadati</taxon>
        <taxon>Planctomycetota</taxon>
        <taxon>Planctomycetia</taxon>
        <taxon>Isosphaerales</taxon>
        <taxon>Isosphaeraceae</taxon>
        <taxon>Paludisphaera</taxon>
    </lineage>
</organism>
<accession>A0ABT6FIW7</accession>